<evidence type="ECO:0000256" key="1">
    <source>
        <dbReference type="ARBA" id="ARBA00004496"/>
    </source>
</evidence>
<evidence type="ECO:0000313" key="7">
    <source>
        <dbReference type="EMBL" id="KAB8186262.1"/>
    </source>
</evidence>
<evidence type="ECO:0000256" key="5">
    <source>
        <dbReference type="ARBA" id="ARBA00022884"/>
    </source>
</evidence>
<dbReference type="EMBL" id="VDLX02000029">
    <property type="protein sequence ID" value="KAB8186262.1"/>
    <property type="molecule type" value="Genomic_DNA"/>
</dbReference>
<dbReference type="PANTHER" id="PTHR14202">
    <property type="entry name" value="60 KDA RIBONUCLEOPROTEIN SSA/RO"/>
    <property type="match status" value="1"/>
</dbReference>
<dbReference type="InterPro" id="IPR008858">
    <property type="entry name" value="TROVE_dom"/>
</dbReference>
<dbReference type="OrthoDB" id="2986092at2"/>
<keyword evidence="6" id="KW-0687">Ribonucleoprotein</keyword>
<dbReference type="PROSITE" id="PS50988">
    <property type="entry name" value="TROVE"/>
    <property type="match status" value="1"/>
</dbReference>
<dbReference type="Pfam" id="PF25045">
    <property type="entry name" value="vWA_Ro60"/>
    <property type="match status" value="1"/>
</dbReference>
<dbReference type="GO" id="GO:0005737">
    <property type="term" value="C:cytoplasm"/>
    <property type="evidence" value="ECO:0007669"/>
    <property type="project" value="UniProtKB-SubCell"/>
</dbReference>
<reference evidence="7 8" key="1">
    <citation type="submission" date="2019-10" db="EMBL/GenBank/DDBJ databases">
        <title>Nonomuraea sp. nov., isolated from Phyllanthus amarus.</title>
        <authorList>
            <person name="Klykleung N."/>
            <person name="Tanasupawat S."/>
        </authorList>
    </citation>
    <scope>NUCLEOTIDE SEQUENCE [LARGE SCALE GENOMIC DNA]</scope>
    <source>
        <strain evidence="7 8">PA1-10</strain>
    </source>
</reference>
<dbReference type="Proteomes" id="UP000312512">
    <property type="component" value="Unassembled WGS sequence"/>
</dbReference>
<evidence type="ECO:0000256" key="2">
    <source>
        <dbReference type="ARBA" id="ARBA00007814"/>
    </source>
</evidence>
<dbReference type="AlphaFoldDB" id="A0A5C4V4V8"/>
<dbReference type="SUPFAM" id="SSF140864">
    <property type="entry name" value="TROVE domain-like"/>
    <property type="match status" value="1"/>
</dbReference>
<keyword evidence="3" id="KW-0963">Cytoplasm</keyword>
<evidence type="ECO:0000256" key="4">
    <source>
        <dbReference type="ARBA" id="ARBA00022723"/>
    </source>
</evidence>
<proteinExistence type="inferred from homology"/>
<keyword evidence="8" id="KW-1185">Reference proteome</keyword>
<dbReference type="GO" id="GO:1990904">
    <property type="term" value="C:ribonucleoprotein complex"/>
    <property type="evidence" value="ECO:0007669"/>
    <property type="project" value="UniProtKB-KW"/>
</dbReference>
<dbReference type="PANTHER" id="PTHR14202:SF0">
    <property type="entry name" value="RNA-BINDING PROTEIN RO60"/>
    <property type="match status" value="1"/>
</dbReference>
<dbReference type="InterPro" id="IPR056800">
    <property type="entry name" value="vWA_Ro60"/>
</dbReference>
<accession>A0A5C4V4V8</accession>
<evidence type="ECO:0000256" key="6">
    <source>
        <dbReference type="ARBA" id="ARBA00023274"/>
    </source>
</evidence>
<dbReference type="InterPro" id="IPR040322">
    <property type="entry name" value="TROVE2"/>
</dbReference>
<protein>
    <submittedName>
        <fullName evidence="7">TROVE domain-containing protein</fullName>
    </submittedName>
</protein>
<dbReference type="InterPro" id="IPR036465">
    <property type="entry name" value="vWFA_dom_sf"/>
</dbReference>
<comment type="similarity">
    <text evidence="2">Belongs to the Ro 60 kDa family.</text>
</comment>
<organism evidence="7 8">
    <name type="scientific">Nonomuraea phyllanthi</name>
    <dbReference type="NCBI Taxonomy" id="2219224"/>
    <lineage>
        <taxon>Bacteria</taxon>
        <taxon>Bacillati</taxon>
        <taxon>Actinomycetota</taxon>
        <taxon>Actinomycetes</taxon>
        <taxon>Streptosporangiales</taxon>
        <taxon>Streptosporangiaceae</taxon>
        <taxon>Nonomuraea</taxon>
    </lineage>
</organism>
<dbReference type="SUPFAM" id="SSF53300">
    <property type="entry name" value="vWA-like"/>
    <property type="match status" value="1"/>
</dbReference>
<evidence type="ECO:0000256" key="3">
    <source>
        <dbReference type="ARBA" id="ARBA00022490"/>
    </source>
</evidence>
<name>A0A5C4V4V8_9ACTN</name>
<dbReference type="GO" id="GO:0046872">
    <property type="term" value="F:metal ion binding"/>
    <property type="evidence" value="ECO:0007669"/>
    <property type="project" value="UniProtKB-KW"/>
</dbReference>
<gene>
    <name evidence="7" type="ORF">FH608_046925</name>
</gene>
<comment type="caution">
    <text evidence="7">The sequence shown here is derived from an EMBL/GenBank/DDBJ whole genome shotgun (WGS) entry which is preliminary data.</text>
</comment>
<keyword evidence="5" id="KW-0694">RNA-binding</keyword>
<keyword evidence="4" id="KW-0479">Metal-binding</keyword>
<sequence length="582" mass="62541">MPVGASHIRVAGRADGRKVRVGRMQRSANMARDPLAAVSTIVTPQSRPIPGRTDQVRNAAGGYVFGKDLWRKLEDFLILGTTGGTYYVGADRLTAENADVLFQAIAEDGPRVVELLTAVSTARPPRAPKQRPALFALAACYAKGDPDTRLAAKRALARVARTTDHLAQFFGYYKNLNGKATARGTAPTAGRSLRTALGSWFLAGSADDVAFKACKAAQRRTPQGERFALRDVLRIAHPVADDERRAALFGWIAGNVTDDRAREALPAVDRFLTARAVTGVAEAVRVVTEQRVPWEFLPDAMLREPAVWDALVGTVGMTALLRNLARMTRIGTLRPGREATRRAVDRLTDAAALRWARIHPMDAWLALRVYASGQARPGPRADRQTWQPVPAVLDALEETYELAFGAVEPSGRRLLVAVDSSGSMSYGAVHVGGSPVGTPYEVGCAMAVMLARIEQGGAHVIDVDTSVHASKVTPRTNLREIASWRPSGGGTDLSLPFTWAAEERMAVDGIVVLTDNETWAGRRHPAQALAAYRRSVSPEARVVVAAMTAAGYSIGDPEDGGVLNVAGLDATLPLVVNGFVRR</sequence>
<dbReference type="Gene3D" id="3.40.50.410">
    <property type="entry name" value="von Willebrand factor, type A domain"/>
    <property type="match status" value="2"/>
</dbReference>
<dbReference type="Pfam" id="PF05731">
    <property type="entry name" value="TROVE"/>
    <property type="match status" value="1"/>
</dbReference>
<comment type="subcellular location">
    <subcellularLocation>
        <location evidence="1">Cytoplasm</location>
    </subcellularLocation>
</comment>
<dbReference type="GO" id="GO:0003723">
    <property type="term" value="F:RNA binding"/>
    <property type="evidence" value="ECO:0007669"/>
    <property type="project" value="UniProtKB-KW"/>
</dbReference>
<dbReference type="InterPro" id="IPR037214">
    <property type="entry name" value="TROVE_dom_sf"/>
</dbReference>
<evidence type="ECO:0000313" key="8">
    <source>
        <dbReference type="Proteomes" id="UP000312512"/>
    </source>
</evidence>